<dbReference type="InterPro" id="IPR000868">
    <property type="entry name" value="Isochorismatase-like_dom"/>
</dbReference>
<reference evidence="3" key="1">
    <citation type="journal article" date="2014" name="Front. Microbiol.">
        <title>High frequency of phylogenetically diverse reductive dehalogenase-homologous genes in deep subseafloor sedimentary metagenomes.</title>
        <authorList>
            <person name="Kawai M."/>
            <person name="Futagami T."/>
            <person name="Toyoda A."/>
            <person name="Takaki Y."/>
            <person name="Nishi S."/>
            <person name="Hori S."/>
            <person name="Arai W."/>
            <person name="Tsubouchi T."/>
            <person name="Morono Y."/>
            <person name="Uchiyama I."/>
            <person name="Ito T."/>
            <person name="Fujiyama A."/>
            <person name="Inagaki F."/>
            <person name="Takami H."/>
        </authorList>
    </citation>
    <scope>NUCLEOTIDE SEQUENCE</scope>
    <source>
        <strain evidence="3">Expedition CK06-06</strain>
    </source>
</reference>
<dbReference type="Gene3D" id="3.40.50.850">
    <property type="entry name" value="Isochorismatase-like"/>
    <property type="match status" value="1"/>
</dbReference>
<dbReference type="CDD" id="cd00431">
    <property type="entry name" value="cysteine_hydrolases"/>
    <property type="match status" value="1"/>
</dbReference>
<proteinExistence type="predicted"/>
<dbReference type="InterPro" id="IPR050272">
    <property type="entry name" value="Isochorismatase-like_hydrls"/>
</dbReference>
<evidence type="ECO:0000259" key="2">
    <source>
        <dbReference type="Pfam" id="PF00857"/>
    </source>
</evidence>
<dbReference type="AlphaFoldDB" id="X1AW78"/>
<gene>
    <name evidence="3" type="ORF">S01H4_02510</name>
</gene>
<name>X1AW78_9ZZZZ</name>
<dbReference type="PANTHER" id="PTHR43540:SF6">
    <property type="entry name" value="ISOCHORISMATASE-LIKE DOMAIN-CONTAINING PROTEIN"/>
    <property type="match status" value="1"/>
</dbReference>
<dbReference type="Pfam" id="PF00857">
    <property type="entry name" value="Isochorismatase"/>
    <property type="match status" value="1"/>
</dbReference>
<dbReference type="InterPro" id="IPR036380">
    <property type="entry name" value="Isochorismatase-like_sf"/>
</dbReference>
<protein>
    <recommendedName>
        <fullName evidence="2">Isochorismatase-like domain-containing protein</fullName>
    </recommendedName>
</protein>
<keyword evidence="1" id="KW-0378">Hydrolase</keyword>
<dbReference type="GO" id="GO:0016787">
    <property type="term" value="F:hydrolase activity"/>
    <property type="evidence" value="ECO:0007669"/>
    <property type="project" value="UniProtKB-KW"/>
</dbReference>
<feature type="domain" description="Isochorismatase-like" evidence="2">
    <location>
        <begin position="6"/>
        <end position="166"/>
    </location>
</feature>
<comment type="caution">
    <text evidence="3">The sequence shown here is derived from an EMBL/GenBank/DDBJ whole genome shotgun (WGS) entry which is preliminary data.</text>
</comment>
<accession>X1AW78</accession>
<evidence type="ECO:0000313" key="3">
    <source>
        <dbReference type="EMBL" id="GAG73457.1"/>
    </source>
</evidence>
<sequence>MNGRKALLIIDMLNDFVLDGAPLKVPKIERIIDPIKREMEKARSEGYTVIYLCDSHDKDDREFEIFPPHAIRNTEGSKIIEELKPQGNDIIVRKGSFSGFFNTDLDEILKKLSVKKLIVTGDVTNICVFHTVADAVMRGYRVDVVKDAVIGLNKRDHRFALDQMRASRWALYRRFLGTCRYL</sequence>
<dbReference type="EMBL" id="BART01000551">
    <property type="protein sequence ID" value="GAG73457.1"/>
    <property type="molecule type" value="Genomic_DNA"/>
</dbReference>
<dbReference type="PANTHER" id="PTHR43540">
    <property type="entry name" value="PEROXYUREIDOACRYLATE/UREIDOACRYLATE AMIDOHYDROLASE-RELATED"/>
    <property type="match status" value="1"/>
</dbReference>
<organism evidence="3">
    <name type="scientific">marine sediment metagenome</name>
    <dbReference type="NCBI Taxonomy" id="412755"/>
    <lineage>
        <taxon>unclassified sequences</taxon>
        <taxon>metagenomes</taxon>
        <taxon>ecological metagenomes</taxon>
    </lineage>
</organism>
<dbReference type="SUPFAM" id="SSF52499">
    <property type="entry name" value="Isochorismatase-like hydrolases"/>
    <property type="match status" value="1"/>
</dbReference>
<evidence type="ECO:0000256" key="1">
    <source>
        <dbReference type="ARBA" id="ARBA00022801"/>
    </source>
</evidence>